<evidence type="ECO:0000256" key="4">
    <source>
        <dbReference type="ARBA" id="ARBA00022679"/>
    </source>
</evidence>
<dbReference type="Gene3D" id="3.30.565.10">
    <property type="entry name" value="Histidine kinase-like ATPase, C-terminal domain"/>
    <property type="match status" value="1"/>
</dbReference>
<dbReference type="GO" id="GO:0005524">
    <property type="term" value="F:ATP binding"/>
    <property type="evidence" value="ECO:0007669"/>
    <property type="project" value="UniProtKB-KW"/>
</dbReference>
<feature type="transmembrane region" description="Helical" evidence="7">
    <location>
        <begin position="31"/>
        <end position="48"/>
    </location>
</feature>
<evidence type="ECO:0000256" key="1">
    <source>
        <dbReference type="ARBA" id="ARBA00000085"/>
    </source>
</evidence>
<reference evidence="10" key="1">
    <citation type="submission" date="2023-07" db="EMBL/GenBank/DDBJ databases">
        <title>30 novel species of actinomycetes from the DSMZ collection.</title>
        <authorList>
            <person name="Nouioui I."/>
        </authorList>
    </citation>
    <scope>NUCLEOTIDE SEQUENCE [LARGE SCALE GENOMIC DNA]</scope>
    <source>
        <strain evidence="10">DSM 41981</strain>
    </source>
</reference>
<keyword evidence="7" id="KW-0812">Transmembrane</keyword>
<dbReference type="PANTHER" id="PTHR45436">
    <property type="entry name" value="SENSOR HISTIDINE KINASE YKOH"/>
    <property type="match status" value="1"/>
</dbReference>
<dbReference type="InterPro" id="IPR050428">
    <property type="entry name" value="TCS_sensor_his_kinase"/>
</dbReference>
<feature type="compositionally biased region" description="Low complexity" evidence="6">
    <location>
        <begin position="529"/>
        <end position="539"/>
    </location>
</feature>
<dbReference type="EC" id="2.7.13.3" evidence="2"/>
<feature type="domain" description="Histidine kinase/HSP90-like ATPase" evidence="8">
    <location>
        <begin position="335"/>
        <end position="448"/>
    </location>
</feature>
<dbReference type="InterPro" id="IPR036890">
    <property type="entry name" value="HATPase_C_sf"/>
</dbReference>
<evidence type="ECO:0000256" key="2">
    <source>
        <dbReference type="ARBA" id="ARBA00012438"/>
    </source>
</evidence>
<keyword evidence="4" id="KW-0808">Transferase</keyword>
<dbReference type="RefSeq" id="WP_311638656.1">
    <property type="nucleotide sequence ID" value="NZ_JAVRES010000007.1"/>
</dbReference>
<evidence type="ECO:0000256" key="3">
    <source>
        <dbReference type="ARBA" id="ARBA00022553"/>
    </source>
</evidence>
<evidence type="ECO:0000256" key="7">
    <source>
        <dbReference type="SAM" id="Phobius"/>
    </source>
</evidence>
<dbReference type="PANTHER" id="PTHR45436:SF5">
    <property type="entry name" value="SENSOR HISTIDINE KINASE TRCS"/>
    <property type="match status" value="1"/>
</dbReference>
<keyword evidence="3" id="KW-0597">Phosphoprotein</keyword>
<accession>A0ABD5ER46</accession>
<keyword evidence="9" id="KW-0067">ATP-binding</keyword>
<dbReference type="AlphaFoldDB" id="A0ABD5ER46"/>
<organism evidence="9 10">
    <name type="scientific">Streptomyces doudnae</name>
    <dbReference type="NCBI Taxonomy" id="3075536"/>
    <lineage>
        <taxon>Bacteria</taxon>
        <taxon>Bacillati</taxon>
        <taxon>Actinomycetota</taxon>
        <taxon>Actinomycetes</taxon>
        <taxon>Kitasatosporales</taxon>
        <taxon>Streptomycetaceae</taxon>
        <taxon>Streptomyces</taxon>
    </lineage>
</organism>
<comment type="catalytic activity">
    <reaction evidence="1">
        <text>ATP + protein L-histidine = ADP + protein N-phospho-L-histidine.</text>
        <dbReference type="EC" id="2.7.13.3"/>
    </reaction>
</comment>
<dbReference type="EMBL" id="JAVRES010000007">
    <property type="protein sequence ID" value="MDT0436514.1"/>
    <property type="molecule type" value="Genomic_DNA"/>
</dbReference>
<dbReference type="InterPro" id="IPR003594">
    <property type="entry name" value="HATPase_dom"/>
</dbReference>
<feature type="compositionally biased region" description="Pro residues" evidence="6">
    <location>
        <begin position="505"/>
        <end position="515"/>
    </location>
</feature>
<evidence type="ECO:0000259" key="8">
    <source>
        <dbReference type="SMART" id="SM00387"/>
    </source>
</evidence>
<dbReference type="Proteomes" id="UP001183535">
    <property type="component" value="Unassembled WGS sequence"/>
</dbReference>
<evidence type="ECO:0000313" key="10">
    <source>
        <dbReference type="Proteomes" id="UP001183535"/>
    </source>
</evidence>
<keyword evidence="9" id="KW-0547">Nucleotide-binding</keyword>
<feature type="region of interest" description="Disordered" evidence="6">
    <location>
        <begin position="117"/>
        <end position="193"/>
    </location>
</feature>
<comment type="caution">
    <text evidence="9">The sequence shown here is derived from an EMBL/GenBank/DDBJ whole genome shotgun (WGS) entry which is preliminary data.</text>
</comment>
<protein>
    <recommendedName>
        <fullName evidence="2">histidine kinase</fullName>
        <ecNumber evidence="2">2.7.13.3</ecNumber>
    </recommendedName>
</protein>
<feature type="compositionally biased region" description="Pro residues" evidence="6">
    <location>
        <begin position="592"/>
        <end position="602"/>
    </location>
</feature>
<feature type="compositionally biased region" description="Low complexity" evidence="6">
    <location>
        <begin position="581"/>
        <end position="591"/>
    </location>
</feature>
<gene>
    <name evidence="9" type="ORF">RM877_17670</name>
</gene>
<keyword evidence="7" id="KW-0472">Membrane</keyword>
<sequence length="618" mass="64483">MPARVSPAPGHAFRPATPVERVLRGHVRAPVLIPVVVHAVLLGAAAIASTTTRLPSGTLLAGVAVGGFLAALAAAHRTRTAVTALRRTLDDAREADLDRITEAARALDRSVGRALRELDDRGGPDAPEHRDPPTPGTTAAPAPGHLSSAVSGNPGPAVPEQRAPAVPGNRAPARPERSARAESGPSRTVDVPASCSADPAARVVGLLDELRVTTAAALVRVRDEARPEIVRRTERHLTQRQLALVGRALHALSAVQWLTDEPVLLDEIYRVDHLVTRIRRLVESRAVLGAEPLRRGRRPIDVTTVLRGAVSEVAQYPRAIVEGGPDGTELAVPGHVGPDLAHLLAELIDNACDNSDPATLVHVRARKVDGGLEIEVEDRAVPMSPQRRERMNALLRDPEGPAAAEQVGKGQIGLLTAAKIARRHGVGVHLLAQAWDGTTALVTVPDALLVPAWPPAAVRVPLPLRSVGPGPDLLSGRSGRTYRAAPPLTVHRRTPPPHALDPDPEPVPADVPLPRRPSARQADAPPTSRAAGRADLAAAFRRDPRTACGGDDGTDVPVARSFGDDETDVPAVQSPGGDGTGASAAPSSGEAPPVPAGPPPSGTPSGRPTVPRGSSDRR</sequence>
<feature type="transmembrane region" description="Helical" evidence="7">
    <location>
        <begin position="54"/>
        <end position="75"/>
    </location>
</feature>
<feature type="region of interest" description="Disordered" evidence="6">
    <location>
        <begin position="461"/>
        <end position="618"/>
    </location>
</feature>
<dbReference type="Pfam" id="PF02518">
    <property type="entry name" value="HATPase_c"/>
    <property type="match status" value="1"/>
</dbReference>
<keyword evidence="10" id="KW-1185">Reference proteome</keyword>
<keyword evidence="5" id="KW-0418">Kinase</keyword>
<name>A0ABD5ER46_9ACTN</name>
<evidence type="ECO:0000256" key="5">
    <source>
        <dbReference type="ARBA" id="ARBA00022777"/>
    </source>
</evidence>
<keyword evidence="7" id="KW-1133">Transmembrane helix</keyword>
<feature type="compositionally biased region" description="Basic and acidic residues" evidence="6">
    <location>
        <begin position="117"/>
        <end position="132"/>
    </location>
</feature>
<proteinExistence type="predicted"/>
<evidence type="ECO:0000313" key="9">
    <source>
        <dbReference type="EMBL" id="MDT0436514.1"/>
    </source>
</evidence>
<dbReference type="GO" id="GO:0004673">
    <property type="term" value="F:protein histidine kinase activity"/>
    <property type="evidence" value="ECO:0007669"/>
    <property type="project" value="UniProtKB-EC"/>
</dbReference>
<evidence type="ECO:0000256" key="6">
    <source>
        <dbReference type="SAM" id="MobiDB-lite"/>
    </source>
</evidence>
<dbReference type="SMART" id="SM00387">
    <property type="entry name" value="HATPase_c"/>
    <property type="match status" value="1"/>
</dbReference>
<dbReference type="SUPFAM" id="SSF55874">
    <property type="entry name" value="ATPase domain of HSP90 chaperone/DNA topoisomerase II/histidine kinase"/>
    <property type="match status" value="1"/>
</dbReference>